<gene>
    <name evidence="2" type="ORF">Zmor_018113</name>
</gene>
<sequence>MVLDSVRTIIIWIVSLMFMGQKFHWLQLLGFVALLYGMCLYNGITCTLVFVKVRALFVRLRYRNVEEDSIIENRTADLPDDSTPA</sequence>
<evidence type="ECO:0000313" key="2">
    <source>
        <dbReference type="EMBL" id="KAJ3652119.1"/>
    </source>
</evidence>
<reference evidence="2" key="1">
    <citation type="journal article" date="2023" name="G3 (Bethesda)">
        <title>Whole genome assemblies of Zophobas morio and Tenebrio molitor.</title>
        <authorList>
            <person name="Kaur S."/>
            <person name="Stinson S.A."/>
            <person name="diCenzo G.C."/>
        </authorList>
    </citation>
    <scope>NUCLEOTIDE SEQUENCE</scope>
    <source>
        <strain evidence="2">QUZm001</strain>
    </source>
</reference>
<keyword evidence="1" id="KW-0812">Transmembrane</keyword>
<dbReference type="AlphaFoldDB" id="A0AA38MDM5"/>
<dbReference type="PANTHER" id="PTHR13146:SF0">
    <property type="entry name" value="SOLUTE CARRIER FAMILY 35 MEMBER F6"/>
    <property type="match status" value="1"/>
</dbReference>
<name>A0AA38MDM5_9CUCU</name>
<proteinExistence type="predicted"/>
<dbReference type="GO" id="GO:0016020">
    <property type="term" value="C:membrane"/>
    <property type="evidence" value="ECO:0007669"/>
    <property type="project" value="TreeGrafter"/>
</dbReference>
<comment type="caution">
    <text evidence="2">The sequence shown here is derived from an EMBL/GenBank/DDBJ whole genome shotgun (WGS) entry which is preliminary data.</text>
</comment>
<keyword evidence="1" id="KW-0472">Membrane</keyword>
<organism evidence="2 3">
    <name type="scientific">Zophobas morio</name>
    <dbReference type="NCBI Taxonomy" id="2755281"/>
    <lineage>
        <taxon>Eukaryota</taxon>
        <taxon>Metazoa</taxon>
        <taxon>Ecdysozoa</taxon>
        <taxon>Arthropoda</taxon>
        <taxon>Hexapoda</taxon>
        <taxon>Insecta</taxon>
        <taxon>Pterygota</taxon>
        <taxon>Neoptera</taxon>
        <taxon>Endopterygota</taxon>
        <taxon>Coleoptera</taxon>
        <taxon>Polyphaga</taxon>
        <taxon>Cucujiformia</taxon>
        <taxon>Tenebrionidae</taxon>
        <taxon>Zophobas</taxon>
    </lineage>
</organism>
<evidence type="ECO:0000256" key="1">
    <source>
        <dbReference type="SAM" id="Phobius"/>
    </source>
</evidence>
<evidence type="ECO:0000313" key="3">
    <source>
        <dbReference type="Proteomes" id="UP001168821"/>
    </source>
</evidence>
<accession>A0AA38MDM5</accession>
<dbReference type="Proteomes" id="UP001168821">
    <property type="component" value="Unassembled WGS sequence"/>
</dbReference>
<keyword evidence="1" id="KW-1133">Transmembrane helix</keyword>
<dbReference type="EMBL" id="JALNTZ010000005">
    <property type="protein sequence ID" value="KAJ3652119.1"/>
    <property type="molecule type" value="Genomic_DNA"/>
</dbReference>
<keyword evidence="3" id="KW-1185">Reference proteome</keyword>
<feature type="transmembrane region" description="Helical" evidence="1">
    <location>
        <begin position="25"/>
        <end position="51"/>
    </location>
</feature>
<protein>
    <submittedName>
        <fullName evidence="2">Uncharacterized protein</fullName>
    </submittedName>
</protein>
<dbReference type="PANTHER" id="PTHR13146">
    <property type="match status" value="1"/>
</dbReference>